<organism evidence="3 4">
    <name type="scientific">Robiginitalea marina</name>
    <dbReference type="NCBI Taxonomy" id="2954105"/>
    <lineage>
        <taxon>Bacteria</taxon>
        <taxon>Pseudomonadati</taxon>
        <taxon>Bacteroidota</taxon>
        <taxon>Flavobacteriia</taxon>
        <taxon>Flavobacteriales</taxon>
        <taxon>Flavobacteriaceae</taxon>
        <taxon>Robiginitalea</taxon>
    </lineage>
</organism>
<keyword evidence="2" id="KW-0732">Signal</keyword>
<name>A0ABT1AVH8_9FLAO</name>
<gene>
    <name evidence="3" type="ORF">NG653_04315</name>
</gene>
<keyword evidence="4" id="KW-1185">Reference proteome</keyword>
<evidence type="ECO:0000256" key="2">
    <source>
        <dbReference type="SAM" id="SignalP"/>
    </source>
</evidence>
<accession>A0ABT1AVH8</accession>
<protein>
    <submittedName>
        <fullName evidence="3">Uncharacterized protein</fullName>
    </submittedName>
</protein>
<evidence type="ECO:0000256" key="1">
    <source>
        <dbReference type="SAM" id="Coils"/>
    </source>
</evidence>
<reference evidence="3 4" key="1">
    <citation type="submission" date="2022-06" db="EMBL/GenBank/DDBJ databases">
        <authorList>
            <person name="Xuan X."/>
        </authorList>
    </citation>
    <scope>NUCLEOTIDE SEQUENCE [LARGE SCALE GENOMIC DNA]</scope>
    <source>
        <strain evidence="3 4">2V75</strain>
    </source>
</reference>
<proteinExistence type="predicted"/>
<comment type="caution">
    <text evidence="3">The sequence shown here is derived from an EMBL/GenBank/DDBJ whole genome shotgun (WGS) entry which is preliminary data.</text>
</comment>
<keyword evidence="1" id="KW-0175">Coiled coil</keyword>
<evidence type="ECO:0000313" key="4">
    <source>
        <dbReference type="Proteomes" id="UP001206312"/>
    </source>
</evidence>
<feature type="coiled-coil region" evidence="1">
    <location>
        <begin position="147"/>
        <end position="174"/>
    </location>
</feature>
<dbReference type="Proteomes" id="UP001206312">
    <property type="component" value="Unassembled WGS sequence"/>
</dbReference>
<sequence>MSLLTRLLGLGGCFFLLAAAPDKACLNTETALSGTRSLTEKALAENDLNLVRYHTYKALNTLEKTRETLKACGCEYAQKNLAESLENLKLATRVTTLQGARIPLVRALDYIDSGLDALREHGTVHKHPDQEGRFRAGQGPRMDQGPVKRLLEEEKALEAKINNALVNYEKSLREIVAGVPCEEALDFVRRIYRHCEKQLQDGDLTAAQRYYSLRTREITEIALYQLEPCNP</sequence>
<feature type="chain" id="PRO_5047529263" evidence="2">
    <location>
        <begin position="25"/>
        <end position="231"/>
    </location>
</feature>
<evidence type="ECO:0000313" key="3">
    <source>
        <dbReference type="EMBL" id="MCO5724068.1"/>
    </source>
</evidence>
<dbReference type="EMBL" id="JAMXIB010000002">
    <property type="protein sequence ID" value="MCO5724068.1"/>
    <property type="molecule type" value="Genomic_DNA"/>
</dbReference>
<feature type="signal peptide" evidence="2">
    <location>
        <begin position="1"/>
        <end position="24"/>
    </location>
</feature>
<dbReference type="RefSeq" id="WP_252740439.1">
    <property type="nucleotide sequence ID" value="NZ_JAMXIB010000002.1"/>
</dbReference>